<accession>A0A6M4GT31</accession>
<dbReference type="InterPro" id="IPR012334">
    <property type="entry name" value="Pectin_lyas_fold"/>
</dbReference>
<dbReference type="SUPFAM" id="SSF51126">
    <property type="entry name" value="Pectin lyase-like"/>
    <property type="match status" value="1"/>
</dbReference>
<dbReference type="EMBL" id="CP053069">
    <property type="protein sequence ID" value="QJR10008.1"/>
    <property type="molecule type" value="Genomic_DNA"/>
</dbReference>
<dbReference type="RefSeq" id="WP_171090190.1">
    <property type="nucleotide sequence ID" value="NZ_CP053069.1"/>
</dbReference>
<gene>
    <name evidence="2" type="ORF">DSM104443_01059</name>
</gene>
<protein>
    <submittedName>
        <fullName evidence="2">Uncharacterized protein</fullName>
    </submittedName>
</protein>
<dbReference type="InterPro" id="IPR006626">
    <property type="entry name" value="PbH1"/>
</dbReference>
<dbReference type="KEGG" id="uru:DSM104443_01059"/>
<evidence type="ECO:0000313" key="2">
    <source>
        <dbReference type="EMBL" id="QJR10008.1"/>
    </source>
</evidence>
<organism evidence="2 3">
    <name type="scientific">Usitatibacter rugosus</name>
    <dbReference type="NCBI Taxonomy" id="2732067"/>
    <lineage>
        <taxon>Bacteria</taxon>
        <taxon>Pseudomonadati</taxon>
        <taxon>Pseudomonadota</taxon>
        <taxon>Betaproteobacteria</taxon>
        <taxon>Nitrosomonadales</taxon>
        <taxon>Usitatibacteraceae</taxon>
        <taxon>Usitatibacter</taxon>
    </lineage>
</organism>
<dbReference type="InterPro" id="IPR011050">
    <property type="entry name" value="Pectin_lyase_fold/virulence"/>
</dbReference>
<feature type="signal peptide" evidence="1">
    <location>
        <begin position="1"/>
        <end position="32"/>
    </location>
</feature>
<dbReference type="Proteomes" id="UP000501534">
    <property type="component" value="Chromosome"/>
</dbReference>
<dbReference type="AlphaFoldDB" id="A0A6M4GT31"/>
<feature type="chain" id="PRO_5026666916" evidence="1">
    <location>
        <begin position="33"/>
        <end position="349"/>
    </location>
</feature>
<dbReference type="InterPro" id="IPR006311">
    <property type="entry name" value="TAT_signal"/>
</dbReference>
<dbReference type="PROSITE" id="PS51318">
    <property type="entry name" value="TAT"/>
    <property type="match status" value="1"/>
</dbReference>
<reference evidence="2 3" key="1">
    <citation type="submission" date="2020-04" db="EMBL/GenBank/DDBJ databases">
        <title>Usitatibacter rugosus gen. nov., sp. nov. and Usitatibacter palustris sp. nov., novel members of Usitatibacteraceae fam. nov. within the order Nitrosomonadales isolated from soil.</title>
        <authorList>
            <person name="Huber K.J."/>
            <person name="Neumann-Schaal M."/>
            <person name="Geppert A."/>
            <person name="Luckner M."/>
            <person name="Wanner G."/>
            <person name="Overmann J."/>
        </authorList>
    </citation>
    <scope>NUCLEOTIDE SEQUENCE [LARGE SCALE GENOMIC DNA]</scope>
    <source>
        <strain evidence="2 3">0125_3</strain>
    </source>
</reference>
<dbReference type="Gene3D" id="2.160.20.10">
    <property type="entry name" value="Single-stranded right-handed beta-helix, Pectin lyase-like"/>
    <property type="match status" value="1"/>
</dbReference>
<evidence type="ECO:0000313" key="3">
    <source>
        <dbReference type="Proteomes" id="UP000501534"/>
    </source>
</evidence>
<dbReference type="SMART" id="SM00710">
    <property type="entry name" value="PbH1"/>
    <property type="match status" value="3"/>
</dbReference>
<keyword evidence="3" id="KW-1185">Reference proteome</keyword>
<name>A0A6M4GT31_9PROT</name>
<evidence type="ECO:0000256" key="1">
    <source>
        <dbReference type="SAM" id="SignalP"/>
    </source>
</evidence>
<proteinExistence type="predicted"/>
<keyword evidence="1" id="KW-0732">Signal</keyword>
<sequence>MDTPASTRRTLVRFATPLFALAALGAAVFAQARPLMCGDTLYQSIKLVADLRCGPGQDGLTIGAGGVRIDLNGYSILGTSDFTVAVRSWYFNGVEIVGPGRIEGFQYIAFLGDGHGHRVSGIETRDGNLALYNSSDSTVEGNRLSTLYVLSRPGGQATGNLVTNNEFMPGTVFPSFADAIVLSGCDTAGNRVTGNSQPRTPNPNYGSSVVLMDGAHDNDISRNTLSWKLFLGSGASYNRVSGNVISIDAATSVGVQLAAQYSDCMGGPAGPLRNVIEDNEIHDSNFGIFVHGGFGVMTTRNTFRGNVIGKPTQAGISFGPFSDRNDGRGNTVIGPVPYAIDDGTRNLWP</sequence>